<evidence type="ECO:0000313" key="2">
    <source>
        <dbReference type="EMBL" id="GER28891.1"/>
    </source>
</evidence>
<dbReference type="EMBL" id="BKCP01003335">
    <property type="protein sequence ID" value="GER28891.1"/>
    <property type="molecule type" value="Genomic_DNA"/>
</dbReference>
<feature type="region of interest" description="Disordered" evidence="1">
    <location>
        <begin position="246"/>
        <end position="277"/>
    </location>
</feature>
<dbReference type="Proteomes" id="UP000325081">
    <property type="component" value="Unassembled WGS sequence"/>
</dbReference>
<reference evidence="3" key="1">
    <citation type="journal article" date="2019" name="Curr. Biol.">
        <title>Genome Sequence of Striga asiatica Provides Insight into the Evolution of Plant Parasitism.</title>
        <authorList>
            <person name="Yoshida S."/>
            <person name="Kim S."/>
            <person name="Wafula E.K."/>
            <person name="Tanskanen J."/>
            <person name="Kim Y.M."/>
            <person name="Honaas L."/>
            <person name="Yang Z."/>
            <person name="Spallek T."/>
            <person name="Conn C.E."/>
            <person name="Ichihashi Y."/>
            <person name="Cheong K."/>
            <person name="Cui S."/>
            <person name="Der J.P."/>
            <person name="Gundlach H."/>
            <person name="Jiao Y."/>
            <person name="Hori C."/>
            <person name="Ishida J.K."/>
            <person name="Kasahara H."/>
            <person name="Kiba T."/>
            <person name="Kim M.S."/>
            <person name="Koo N."/>
            <person name="Laohavisit A."/>
            <person name="Lee Y.H."/>
            <person name="Lumba S."/>
            <person name="McCourt P."/>
            <person name="Mortimer J.C."/>
            <person name="Mutuku J.M."/>
            <person name="Nomura T."/>
            <person name="Sasaki-Sekimoto Y."/>
            <person name="Seto Y."/>
            <person name="Wang Y."/>
            <person name="Wakatake T."/>
            <person name="Sakakibara H."/>
            <person name="Demura T."/>
            <person name="Yamaguchi S."/>
            <person name="Yoneyama K."/>
            <person name="Manabe R.I."/>
            <person name="Nelson D.C."/>
            <person name="Schulman A.H."/>
            <person name="Timko M.P."/>
            <person name="dePamphilis C.W."/>
            <person name="Choi D."/>
            <person name="Shirasu K."/>
        </authorList>
    </citation>
    <scope>NUCLEOTIDE SEQUENCE [LARGE SCALE GENOMIC DNA]</scope>
    <source>
        <strain evidence="3">cv. UVA1</strain>
    </source>
</reference>
<protein>
    <submittedName>
        <fullName evidence="2">Cyclin-dependent protein kinase inhibitor Siamese</fullName>
    </submittedName>
</protein>
<feature type="region of interest" description="Disordered" evidence="1">
    <location>
        <begin position="196"/>
        <end position="226"/>
    </location>
</feature>
<proteinExistence type="predicted"/>
<organism evidence="2 3">
    <name type="scientific">Striga asiatica</name>
    <name type="common">Asiatic witchweed</name>
    <name type="synonym">Buchnera asiatica</name>
    <dbReference type="NCBI Taxonomy" id="4170"/>
    <lineage>
        <taxon>Eukaryota</taxon>
        <taxon>Viridiplantae</taxon>
        <taxon>Streptophyta</taxon>
        <taxon>Embryophyta</taxon>
        <taxon>Tracheophyta</taxon>
        <taxon>Spermatophyta</taxon>
        <taxon>Magnoliopsida</taxon>
        <taxon>eudicotyledons</taxon>
        <taxon>Gunneridae</taxon>
        <taxon>Pentapetalae</taxon>
        <taxon>asterids</taxon>
        <taxon>lamiids</taxon>
        <taxon>Lamiales</taxon>
        <taxon>Orobanchaceae</taxon>
        <taxon>Buchnereae</taxon>
        <taxon>Striga</taxon>
    </lineage>
</organism>
<sequence>MSADLELNLLPIIKIIIPHTKSESVDDDTREEEIGQDLASCCTPKSTIPAALICPPAPRKPPPEKRRRWCKRKSIVGTEELETFFKVADQRINIRRRLLIVIIQIAHGLVRCPTLLQGLHRTPSQTPDLLPHNNLTLSHQPPHEPLHLLPAHHSQRHPQCQPCLLRQQRRIHPLLRIQRPRHHRHSSRYALQRRVPPAVRHKPSHRPVLQDSRLRDPPCHQKPPVPHSLLKPLRQKIKHLHRAVPGTTVEEGAVRRSPARRPHNPHEPLPAQLQPSSQLTRLILRQSTPAPERHQHNRLFRLTV</sequence>
<keyword evidence="3" id="KW-1185">Reference proteome</keyword>
<gene>
    <name evidence="2" type="ORF">STAS_04723</name>
</gene>
<name>A0A5A7P8A2_STRAF</name>
<dbReference type="OrthoDB" id="10653691at2759"/>
<evidence type="ECO:0000313" key="3">
    <source>
        <dbReference type="Proteomes" id="UP000325081"/>
    </source>
</evidence>
<evidence type="ECO:0000256" key="1">
    <source>
        <dbReference type="SAM" id="MobiDB-lite"/>
    </source>
</evidence>
<dbReference type="AlphaFoldDB" id="A0A5A7P8A2"/>
<accession>A0A5A7P8A2</accession>
<comment type="caution">
    <text evidence="2">The sequence shown here is derived from an EMBL/GenBank/DDBJ whole genome shotgun (WGS) entry which is preliminary data.</text>
</comment>